<evidence type="ECO:0000313" key="2">
    <source>
        <dbReference type="Proteomes" id="UP001066276"/>
    </source>
</evidence>
<name>A0AAV7VL54_PLEWA</name>
<reference evidence="1" key="1">
    <citation type="journal article" date="2022" name="bioRxiv">
        <title>Sequencing and chromosome-scale assembly of the giantPleurodeles waltlgenome.</title>
        <authorList>
            <person name="Brown T."/>
            <person name="Elewa A."/>
            <person name="Iarovenko S."/>
            <person name="Subramanian E."/>
            <person name="Araus A.J."/>
            <person name="Petzold A."/>
            <person name="Susuki M."/>
            <person name="Suzuki K.-i.T."/>
            <person name="Hayashi T."/>
            <person name="Toyoda A."/>
            <person name="Oliveira C."/>
            <person name="Osipova E."/>
            <person name="Leigh N.D."/>
            <person name="Simon A."/>
            <person name="Yun M.H."/>
        </authorList>
    </citation>
    <scope>NUCLEOTIDE SEQUENCE</scope>
    <source>
        <strain evidence="1">20211129_DDA</strain>
        <tissue evidence="1">Liver</tissue>
    </source>
</reference>
<dbReference type="Proteomes" id="UP001066276">
    <property type="component" value="Chromosome 2_1"/>
</dbReference>
<proteinExistence type="predicted"/>
<accession>A0AAV7VL54</accession>
<dbReference type="EMBL" id="JANPWB010000003">
    <property type="protein sequence ID" value="KAJ1202368.1"/>
    <property type="molecule type" value="Genomic_DNA"/>
</dbReference>
<comment type="caution">
    <text evidence="1">The sequence shown here is derived from an EMBL/GenBank/DDBJ whole genome shotgun (WGS) entry which is preliminary data.</text>
</comment>
<sequence>MPRAATRWEAPAGNTVRLTVFSLVPSVPQKHTGSMKGTPKTILEVPKDMFQIKRSIKKNDPRNTEVFLEETQLEMGSKLVANLEVRSPTKVSK</sequence>
<protein>
    <submittedName>
        <fullName evidence="1">Uncharacterized protein</fullName>
    </submittedName>
</protein>
<dbReference type="AlphaFoldDB" id="A0AAV7VL54"/>
<organism evidence="1 2">
    <name type="scientific">Pleurodeles waltl</name>
    <name type="common">Iberian ribbed newt</name>
    <dbReference type="NCBI Taxonomy" id="8319"/>
    <lineage>
        <taxon>Eukaryota</taxon>
        <taxon>Metazoa</taxon>
        <taxon>Chordata</taxon>
        <taxon>Craniata</taxon>
        <taxon>Vertebrata</taxon>
        <taxon>Euteleostomi</taxon>
        <taxon>Amphibia</taxon>
        <taxon>Batrachia</taxon>
        <taxon>Caudata</taxon>
        <taxon>Salamandroidea</taxon>
        <taxon>Salamandridae</taxon>
        <taxon>Pleurodelinae</taxon>
        <taxon>Pleurodeles</taxon>
    </lineage>
</organism>
<gene>
    <name evidence="1" type="ORF">NDU88_006168</name>
</gene>
<keyword evidence="2" id="KW-1185">Reference proteome</keyword>
<evidence type="ECO:0000313" key="1">
    <source>
        <dbReference type="EMBL" id="KAJ1202368.1"/>
    </source>
</evidence>